<keyword evidence="1" id="KW-0472">Membrane</keyword>
<evidence type="ECO:0000313" key="3">
    <source>
        <dbReference type="Proteomes" id="UP000031950"/>
    </source>
</evidence>
<proteinExistence type="predicted"/>
<feature type="transmembrane region" description="Helical" evidence="1">
    <location>
        <begin position="12"/>
        <end position="30"/>
    </location>
</feature>
<name>A0A0C2VFM1_9BACL</name>
<accession>A0A0C2VFM1</accession>
<sequence>MKHLLKSRWKYSWYALLSFTGVAIGMQIAVPGDFYYLSGALAVAVVNFVINTIIVLFKMLINKVKKQETWSEGLCHK</sequence>
<evidence type="ECO:0000313" key="2">
    <source>
        <dbReference type="EMBL" id="KIL42813.1"/>
    </source>
</evidence>
<evidence type="ECO:0000256" key="1">
    <source>
        <dbReference type="SAM" id="Phobius"/>
    </source>
</evidence>
<feature type="transmembrane region" description="Helical" evidence="1">
    <location>
        <begin position="36"/>
        <end position="57"/>
    </location>
</feature>
<dbReference type="RefSeq" id="WP_041123933.1">
    <property type="nucleotide sequence ID" value="NZ_JXRQ01000030.1"/>
</dbReference>
<keyword evidence="1" id="KW-0812">Transmembrane</keyword>
<comment type="caution">
    <text evidence="2">The sequence shown here is derived from an EMBL/GenBank/DDBJ whole genome shotgun (WGS) entry which is preliminary data.</text>
</comment>
<gene>
    <name evidence="2" type="ORF">KP77_34430</name>
</gene>
<protein>
    <submittedName>
        <fullName evidence="2">Uncharacterized protein</fullName>
    </submittedName>
</protein>
<organism evidence="2 3">
    <name type="scientific">Jeotgalibacillus alimentarius</name>
    <dbReference type="NCBI Taxonomy" id="135826"/>
    <lineage>
        <taxon>Bacteria</taxon>
        <taxon>Bacillati</taxon>
        <taxon>Bacillota</taxon>
        <taxon>Bacilli</taxon>
        <taxon>Bacillales</taxon>
        <taxon>Caryophanaceae</taxon>
        <taxon>Jeotgalibacillus</taxon>
    </lineage>
</organism>
<dbReference type="PATRIC" id="fig|135826.4.peg.3420"/>
<reference evidence="2 3" key="1">
    <citation type="submission" date="2015-01" db="EMBL/GenBank/DDBJ databases">
        <title>Genome sequence of Jeotgalibacillus alimentarius.</title>
        <authorList>
            <person name="Goh K.M."/>
            <person name="Chan K.-G."/>
            <person name="Yaakop A.S."/>
            <person name="Ee R."/>
            <person name="Gan H.M."/>
            <person name="Chan C.S."/>
        </authorList>
    </citation>
    <scope>NUCLEOTIDE SEQUENCE [LARGE SCALE GENOMIC DNA]</scope>
    <source>
        <strain evidence="2 3">YKJ-13</strain>
    </source>
</reference>
<dbReference type="EMBL" id="JXRQ01000030">
    <property type="protein sequence ID" value="KIL42813.1"/>
    <property type="molecule type" value="Genomic_DNA"/>
</dbReference>
<keyword evidence="3" id="KW-1185">Reference proteome</keyword>
<dbReference type="AlphaFoldDB" id="A0A0C2VFM1"/>
<keyword evidence="1" id="KW-1133">Transmembrane helix</keyword>
<dbReference type="Proteomes" id="UP000031950">
    <property type="component" value="Unassembled WGS sequence"/>
</dbReference>